<dbReference type="SUPFAM" id="SSF52402">
    <property type="entry name" value="Adenine nucleotide alpha hydrolases-like"/>
    <property type="match status" value="1"/>
</dbReference>
<dbReference type="RefSeq" id="WP_305169647.1">
    <property type="nucleotide sequence ID" value="NZ_JAUUUU010000001.1"/>
</dbReference>
<dbReference type="Gene3D" id="3.40.50.620">
    <property type="entry name" value="HUPs"/>
    <property type="match status" value="1"/>
</dbReference>
<name>A0AAW8B3Q8_9GAMM</name>
<evidence type="ECO:0000313" key="2">
    <source>
        <dbReference type="EMBL" id="MDP1520130.1"/>
    </source>
</evidence>
<dbReference type="InterPro" id="IPR014729">
    <property type="entry name" value="Rossmann-like_a/b/a_fold"/>
</dbReference>
<keyword evidence="2" id="KW-0547">Nucleotide-binding</keyword>
<proteinExistence type="predicted"/>
<feature type="domain" description="Diphthamide synthase" evidence="1">
    <location>
        <begin position="11"/>
        <end position="215"/>
    </location>
</feature>
<sequence length="236" mass="25898">MTDLSVNGKTRVLLSWSSGKDSAWALYLLQQDPSVEVVGLMNTYNQAFERSAIHGVRLELVRAQAEAAGLPLIEIPLPWPCSNEQYEQAMTEALAQARRELSPDAVAFGDLFLEDIRAYRESRMADTGLDLLFPVWGIPTDQLAQQMVEAGLQAYLTCLDPKKMPEELAGSLFSNAFLERLPPDVDPCGENGEFHSFACDGPMFKKPVPVTVGETVTRDGFVYTDLIPVVASGASQ</sequence>
<dbReference type="Gene3D" id="3.90.1490.10">
    <property type="entry name" value="putative n-type atp pyrophosphatase, domain 2"/>
    <property type="match status" value="1"/>
</dbReference>
<gene>
    <name evidence="2" type="ORF">Q8A57_04025</name>
</gene>
<reference evidence="2" key="1">
    <citation type="journal article" date="2010" name="Int. J. Syst. Evol. Microbiol.">
        <title>Porticoccus litoralis gen. nov., sp. nov., a gammaproteobacterium isolated from the Yellow Sea.</title>
        <authorList>
            <person name="Oh H.M."/>
            <person name="Kim H."/>
            <person name="Kim K.M."/>
            <person name="Min G.S."/>
            <person name="Cho J.C."/>
        </authorList>
    </citation>
    <scope>NUCLEOTIDE SEQUENCE</scope>
    <source>
        <strain evidence="2">DSM 25064</strain>
    </source>
</reference>
<organism evidence="2 3">
    <name type="scientific">Porticoccus litoralis</name>
    <dbReference type="NCBI Taxonomy" id="434086"/>
    <lineage>
        <taxon>Bacteria</taxon>
        <taxon>Pseudomonadati</taxon>
        <taxon>Pseudomonadota</taxon>
        <taxon>Gammaproteobacteria</taxon>
        <taxon>Cellvibrionales</taxon>
        <taxon>Porticoccaceae</taxon>
        <taxon>Porticoccus</taxon>
    </lineage>
</organism>
<evidence type="ECO:0000313" key="3">
    <source>
        <dbReference type="Proteomes" id="UP001178354"/>
    </source>
</evidence>
<reference evidence="2" key="2">
    <citation type="submission" date="2023-08" db="EMBL/GenBank/DDBJ databases">
        <authorList>
            <person name="Luo J."/>
        </authorList>
    </citation>
    <scope>NUCLEOTIDE SEQUENCE</scope>
    <source>
        <strain evidence="2">DSM 25064</strain>
    </source>
</reference>
<dbReference type="Proteomes" id="UP001178354">
    <property type="component" value="Unassembled WGS sequence"/>
</dbReference>
<dbReference type="AlphaFoldDB" id="A0AAW8B3Q8"/>
<dbReference type="GO" id="GO:0005524">
    <property type="term" value="F:ATP binding"/>
    <property type="evidence" value="ECO:0007669"/>
    <property type="project" value="UniProtKB-KW"/>
</dbReference>
<dbReference type="CDD" id="cd01994">
    <property type="entry name" value="AANH_PF0828-like"/>
    <property type="match status" value="1"/>
</dbReference>
<dbReference type="InterPro" id="IPR002761">
    <property type="entry name" value="Diphthami_syn_dom"/>
</dbReference>
<dbReference type="Pfam" id="PF01902">
    <property type="entry name" value="Diphthami_syn_2"/>
    <property type="match status" value="1"/>
</dbReference>
<evidence type="ECO:0000259" key="1">
    <source>
        <dbReference type="Pfam" id="PF01902"/>
    </source>
</evidence>
<accession>A0AAW8B3Q8</accession>
<keyword evidence="3" id="KW-1185">Reference proteome</keyword>
<keyword evidence="2" id="KW-0067">ATP-binding</keyword>
<protein>
    <submittedName>
        <fullName evidence="2">ATP-binding protein</fullName>
    </submittedName>
</protein>
<comment type="caution">
    <text evidence="2">The sequence shown here is derived from an EMBL/GenBank/DDBJ whole genome shotgun (WGS) entry which is preliminary data.</text>
</comment>
<dbReference type="EMBL" id="JAUUUU010000001">
    <property type="protein sequence ID" value="MDP1520130.1"/>
    <property type="molecule type" value="Genomic_DNA"/>
</dbReference>